<dbReference type="PROSITE" id="PS50294">
    <property type="entry name" value="WD_REPEATS_REGION"/>
    <property type="match status" value="1"/>
</dbReference>
<keyword evidence="2" id="KW-0677">Repeat</keyword>
<dbReference type="InterPro" id="IPR057544">
    <property type="entry name" value="Beta-prop_SPT8"/>
</dbReference>
<feature type="region of interest" description="Disordered" evidence="4">
    <location>
        <begin position="1"/>
        <end position="75"/>
    </location>
</feature>
<dbReference type="PROSITE" id="PS50082">
    <property type="entry name" value="WD_REPEATS_2"/>
    <property type="match status" value="1"/>
</dbReference>
<dbReference type="SUPFAM" id="SSF50978">
    <property type="entry name" value="WD40 repeat-like"/>
    <property type="match status" value="1"/>
</dbReference>
<keyword evidence="7" id="KW-1185">Reference proteome</keyword>
<dbReference type="InterPro" id="IPR015943">
    <property type="entry name" value="WD40/YVTN_repeat-like_dom_sf"/>
</dbReference>
<name>A0AAD5TT16_9FUNG</name>
<dbReference type="InterPro" id="IPR001680">
    <property type="entry name" value="WD40_rpt"/>
</dbReference>
<sequence>MWQQEFPPHRLSNNDAAGSDEEDAEGSEDVGESDDAEGSDADDDDDAAPIAAAAASLSHAGASRVEPGGHGRMLDTPALHSALASLQADSQAEGLADMDVDMDDEGLEGGYPEGSEFCSDMPMTKQPGVEDCVAYELTPMASLVHPTSVNCLASTRNMRWVFTGGEDGFIRKFDFVATLNGEQTLTQTQKHGLADSVEKGGLLSSVWENEEFPLDYTENPPSLAQDWSPVYSLDVHSEGVWCVSGCKNGNINLWSVRHDEGHCQHVLRYHKNTVSCLRITPGERGLISGSWDRSLVRWDLDVGKIATRFQGLRSQITSLSFSPSPASSYFNLSDSNNPRSSVAALDPAHIPLFRSSTHYAADDSLLMATSYDGAILIYDQRTPNGAGRKFIAKQSEAPPWCLSACWSPNGDRVFCGRRNATIDEYDISEGRWARSLRLPRDSGPVTLVAVLPNSRHLLCASQDILRLWDLDSSASDGDVVLPPVDNSAQETFLASDAGSTSAGHSPAHAIGTDNGEGYAEGEGAGAPLNGTSGVANGTHLRATPQSRVNRLRQEDGVHTTVSSANGTPRLPTAGLSLFLDEEMQMGQDSVLGEQLTINIDEEEDHSGQVNGIDQSVPLTDTNNAMDVDEPITAPPSADNSSAGGSPRPTHHRRSSSHHQPVPPLRRNNSLAAQVTASVARRNTLVNGIGTAANRAAAASGSASRNAGAPQVNGVRPFSKEEEFETPPLVPFTVVPGHTTGIVTTILMDPSARFLITASGTRGWEGAPSHLCLVNALTPVTNVPPPAAASQPEEEG</sequence>
<feature type="region of interest" description="Disordered" evidence="4">
    <location>
        <begin position="496"/>
        <end position="518"/>
    </location>
</feature>
<dbReference type="Gene3D" id="2.130.10.10">
    <property type="entry name" value="YVTN repeat-like/Quinoprotein amine dehydrogenase"/>
    <property type="match status" value="2"/>
</dbReference>
<evidence type="ECO:0000313" key="7">
    <source>
        <dbReference type="Proteomes" id="UP001212152"/>
    </source>
</evidence>
<evidence type="ECO:0000259" key="5">
    <source>
        <dbReference type="Pfam" id="PF23798"/>
    </source>
</evidence>
<dbReference type="PANTHER" id="PTHR19848">
    <property type="entry name" value="WD40 REPEAT PROTEIN"/>
    <property type="match status" value="1"/>
</dbReference>
<evidence type="ECO:0000256" key="1">
    <source>
        <dbReference type="ARBA" id="ARBA00022574"/>
    </source>
</evidence>
<dbReference type="AlphaFoldDB" id="A0AAD5TT16"/>
<dbReference type="Proteomes" id="UP001212152">
    <property type="component" value="Unassembled WGS sequence"/>
</dbReference>
<evidence type="ECO:0000256" key="2">
    <source>
        <dbReference type="ARBA" id="ARBA00022737"/>
    </source>
</evidence>
<feature type="compositionally biased region" description="Low complexity" evidence="4">
    <location>
        <begin position="48"/>
        <end position="63"/>
    </location>
</feature>
<feature type="domain" description="Transcription factor spt8 beta-propeller" evidence="5">
    <location>
        <begin position="135"/>
        <end position="324"/>
    </location>
</feature>
<dbReference type="EMBL" id="JADGJQ010000005">
    <property type="protein sequence ID" value="KAJ3183841.1"/>
    <property type="molecule type" value="Genomic_DNA"/>
</dbReference>
<comment type="caution">
    <text evidence="6">The sequence shown here is derived from an EMBL/GenBank/DDBJ whole genome shotgun (WGS) entry which is preliminary data.</text>
</comment>
<feature type="compositionally biased region" description="Polar residues" evidence="4">
    <location>
        <begin position="607"/>
        <end position="624"/>
    </location>
</feature>
<evidence type="ECO:0000313" key="6">
    <source>
        <dbReference type="EMBL" id="KAJ3183841.1"/>
    </source>
</evidence>
<dbReference type="PANTHER" id="PTHR19848:SF8">
    <property type="entry name" value="F-BOX AND WD REPEAT DOMAIN CONTAINING 7"/>
    <property type="match status" value="1"/>
</dbReference>
<feature type="domain" description="Transcription factor spt8 beta-propeller" evidence="5">
    <location>
        <begin position="361"/>
        <end position="476"/>
    </location>
</feature>
<protein>
    <recommendedName>
        <fullName evidence="5">Transcription factor spt8 beta-propeller domain-containing protein</fullName>
    </recommendedName>
</protein>
<organism evidence="6 7">
    <name type="scientific">Geranomyces variabilis</name>
    <dbReference type="NCBI Taxonomy" id="109894"/>
    <lineage>
        <taxon>Eukaryota</taxon>
        <taxon>Fungi</taxon>
        <taxon>Fungi incertae sedis</taxon>
        <taxon>Chytridiomycota</taxon>
        <taxon>Chytridiomycota incertae sedis</taxon>
        <taxon>Chytridiomycetes</taxon>
        <taxon>Spizellomycetales</taxon>
        <taxon>Powellomycetaceae</taxon>
        <taxon>Geranomyces</taxon>
    </lineage>
</organism>
<feature type="compositionally biased region" description="Acidic residues" evidence="4">
    <location>
        <begin position="18"/>
        <end position="47"/>
    </location>
</feature>
<evidence type="ECO:0000256" key="4">
    <source>
        <dbReference type="SAM" id="MobiDB-lite"/>
    </source>
</evidence>
<dbReference type="InterPro" id="IPR036322">
    <property type="entry name" value="WD40_repeat_dom_sf"/>
</dbReference>
<dbReference type="Pfam" id="PF23798">
    <property type="entry name" value="Beta-prop_SPT8"/>
    <property type="match status" value="2"/>
</dbReference>
<reference evidence="6" key="1">
    <citation type="submission" date="2020-05" db="EMBL/GenBank/DDBJ databases">
        <title>Phylogenomic resolution of chytrid fungi.</title>
        <authorList>
            <person name="Stajich J.E."/>
            <person name="Amses K."/>
            <person name="Simmons R."/>
            <person name="Seto K."/>
            <person name="Myers J."/>
            <person name="Bonds A."/>
            <person name="Quandt C.A."/>
            <person name="Barry K."/>
            <person name="Liu P."/>
            <person name="Grigoriev I."/>
            <person name="Longcore J.E."/>
            <person name="James T.Y."/>
        </authorList>
    </citation>
    <scope>NUCLEOTIDE SEQUENCE</scope>
    <source>
        <strain evidence="6">JEL0379</strain>
    </source>
</reference>
<dbReference type="SMART" id="SM00320">
    <property type="entry name" value="WD40"/>
    <property type="match status" value="7"/>
</dbReference>
<accession>A0AAD5TT16</accession>
<feature type="region of interest" description="Disordered" evidence="4">
    <location>
        <begin position="601"/>
        <end position="668"/>
    </location>
</feature>
<evidence type="ECO:0000256" key="3">
    <source>
        <dbReference type="PROSITE-ProRule" id="PRU00221"/>
    </source>
</evidence>
<feature type="repeat" description="WD" evidence="3">
    <location>
        <begin position="267"/>
        <end position="308"/>
    </location>
</feature>
<keyword evidence="1 3" id="KW-0853">WD repeat</keyword>
<gene>
    <name evidence="6" type="ORF">HDU87_005957</name>
</gene>
<proteinExistence type="predicted"/>